<dbReference type="AlphaFoldDB" id="A0A8K0IGQ3"/>
<reference evidence="1" key="1">
    <citation type="journal article" date="2017" name="Gigascience">
        <title>The genome draft of coconut (Cocos nucifera).</title>
        <authorList>
            <person name="Xiao Y."/>
            <person name="Xu P."/>
            <person name="Fan H."/>
            <person name="Baudouin L."/>
            <person name="Xia W."/>
            <person name="Bocs S."/>
            <person name="Xu J."/>
            <person name="Li Q."/>
            <person name="Guo A."/>
            <person name="Zhou L."/>
            <person name="Li J."/>
            <person name="Wu Y."/>
            <person name="Ma Z."/>
            <person name="Armero A."/>
            <person name="Issali A.E."/>
            <person name="Liu N."/>
            <person name="Peng M."/>
            <person name="Yang Y."/>
        </authorList>
    </citation>
    <scope>NUCLEOTIDE SEQUENCE</scope>
    <source>
        <tissue evidence="1">Spear leaf of Hainan Tall coconut</tissue>
    </source>
</reference>
<dbReference type="EMBL" id="CM017878">
    <property type="protein sequence ID" value="KAG1355448.1"/>
    <property type="molecule type" value="Genomic_DNA"/>
</dbReference>
<dbReference type="Proteomes" id="UP000797356">
    <property type="component" value="Chromosome 7"/>
</dbReference>
<keyword evidence="2" id="KW-1185">Reference proteome</keyword>
<accession>A0A8K0IGQ3</accession>
<protein>
    <submittedName>
        <fullName evidence="1">Uncharacterized protein</fullName>
    </submittedName>
</protein>
<proteinExistence type="predicted"/>
<sequence>MTMGRKLNGSRTGKEVANTISSEEEELKKLLSEQSLFNMGISQVGLEGMDLSLPKISGPKTLRKRRAELAGGKFAHARVGLLPAPPSSELENLKPSSIDAFKIMRIPHGSSSPILEGGQRSPVECLFNKAILSLPALDVTYLFPKEEPIEVAGISRIALTGVQLIEAARITGAMMVEVQFTKAARTSGTVPAGVQLEALP</sequence>
<name>A0A8K0IGQ3_COCNU</name>
<evidence type="ECO:0000313" key="2">
    <source>
        <dbReference type="Proteomes" id="UP000797356"/>
    </source>
</evidence>
<reference evidence="1" key="2">
    <citation type="submission" date="2019-07" db="EMBL/GenBank/DDBJ databases">
        <authorList>
            <person name="Yang Y."/>
            <person name="Bocs S."/>
            <person name="Baudouin L."/>
        </authorList>
    </citation>
    <scope>NUCLEOTIDE SEQUENCE</scope>
    <source>
        <tissue evidence="1">Spear leaf of Hainan Tall coconut</tissue>
    </source>
</reference>
<evidence type="ECO:0000313" key="1">
    <source>
        <dbReference type="EMBL" id="KAG1355448.1"/>
    </source>
</evidence>
<organism evidence="1 2">
    <name type="scientific">Cocos nucifera</name>
    <name type="common">Coconut palm</name>
    <dbReference type="NCBI Taxonomy" id="13894"/>
    <lineage>
        <taxon>Eukaryota</taxon>
        <taxon>Viridiplantae</taxon>
        <taxon>Streptophyta</taxon>
        <taxon>Embryophyta</taxon>
        <taxon>Tracheophyta</taxon>
        <taxon>Spermatophyta</taxon>
        <taxon>Magnoliopsida</taxon>
        <taxon>Liliopsida</taxon>
        <taxon>Arecaceae</taxon>
        <taxon>Arecoideae</taxon>
        <taxon>Cocoseae</taxon>
        <taxon>Attaleinae</taxon>
        <taxon>Cocos</taxon>
    </lineage>
</organism>
<comment type="caution">
    <text evidence="1">The sequence shown here is derived from an EMBL/GenBank/DDBJ whole genome shotgun (WGS) entry which is preliminary data.</text>
</comment>
<gene>
    <name evidence="1" type="ORF">COCNU_07G015600</name>
</gene>